<protein>
    <submittedName>
        <fullName evidence="1">Uncharacterized protein</fullName>
    </submittedName>
</protein>
<organism evidence="1 2">
    <name type="scientific">Trapa incisa</name>
    <dbReference type="NCBI Taxonomy" id="236973"/>
    <lineage>
        <taxon>Eukaryota</taxon>
        <taxon>Viridiplantae</taxon>
        <taxon>Streptophyta</taxon>
        <taxon>Embryophyta</taxon>
        <taxon>Tracheophyta</taxon>
        <taxon>Spermatophyta</taxon>
        <taxon>Magnoliopsida</taxon>
        <taxon>eudicotyledons</taxon>
        <taxon>Gunneridae</taxon>
        <taxon>Pentapetalae</taxon>
        <taxon>rosids</taxon>
        <taxon>malvids</taxon>
        <taxon>Myrtales</taxon>
        <taxon>Lythraceae</taxon>
        <taxon>Trapa</taxon>
    </lineage>
</organism>
<keyword evidence="2" id="KW-1185">Reference proteome</keyword>
<dbReference type="AlphaFoldDB" id="A0AAN7QLH0"/>
<gene>
    <name evidence="1" type="ORF">SAY87_031353</name>
</gene>
<dbReference type="Proteomes" id="UP001345219">
    <property type="component" value="Chromosome 24"/>
</dbReference>
<dbReference type="EMBL" id="JAXIOK010000005">
    <property type="protein sequence ID" value="KAK4770821.1"/>
    <property type="molecule type" value="Genomic_DNA"/>
</dbReference>
<accession>A0AAN7QLH0</accession>
<reference evidence="1 2" key="1">
    <citation type="journal article" date="2023" name="Hortic Res">
        <title>Pangenome of water caltrop reveals structural variations and asymmetric subgenome divergence after allopolyploidization.</title>
        <authorList>
            <person name="Zhang X."/>
            <person name="Chen Y."/>
            <person name="Wang L."/>
            <person name="Yuan Y."/>
            <person name="Fang M."/>
            <person name="Shi L."/>
            <person name="Lu R."/>
            <person name="Comes H.P."/>
            <person name="Ma Y."/>
            <person name="Chen Y."/>
            <person name="Huang G."/>
            <person name="Zhou Y."/>
            <person name="Zheng Z."/>
            <person name="Qiu Y."/>
        </authorList>
    </citation>
    <scope>NUCLEOTIDE SEQUENCE [LARGE SCALE GENOMIC DNA]</scope>
    <source>
        <tissue evidence="1">Roots</tissue>
    </source>
</reference>
<comment type="caution">
    <text evidence="1">The sequence shown here is derived from an EMBL/GenBank/DDBJ whole genome shotgun (WGS) entry which is preliminary data.</text>
</comment>
<evidence type="ECO:0000313" key="2">
    <source>
        <dbReference type="Proteomes" id="UP001345219"/>
    </source>
</evidence>
<evidence type="ECO:0000313" key="1">
    <source>
        <dbReference type="EMBL" id="KAK4770821.1"/>
    </source>
</evidence>
<sequence>MRGNIACPESINCEGRGPMSMSMSMHIRITCVRTCIYLDYPIIEPCKSKMHFSSLSSSLTQLSSSFSTQAGRLKIIIKPNIVLSLQEETFRFKSKRSSSQEPSMGLFHFLQVEGEECWEQDRIFTLLQLANNDGTSQVYIHQWQPLLHKLCSRILPKHPASVKVRVSDECPPLPSNDQHSNTTGTKHYHFPHCQIILHIIKDL</sequence>
<proteinExistence type="predicted"/>
<name>A0AAN7QLH0_9MYRT</name>